<evidence type="ECO:0000256" key="3">
    <source>
        <dbReference type="HAMAP-Rule" id="MF_01384"/>
    </source>
</evidence>
<dbReference type="PANTHER" id="PTHR33643:SF1">
    <property type="entry name" value="UREASE ACCESSORY PROTEIN D"/>
    <property type="match status" value="1"/>
</dbReference>
<evidence type="ECO:0000256" key="1">
    <source>
        <dbReference type="ARBA" id="ARBA00007177"/>
    </source>
</evidence>
<comment type="caution">
    <text evidence="4">The sequence shown here is derived from an EMBL/GenBank/DDBJ whole genome shotgun (WGS) entry which is preliminary data.</text>
</comment>
<comment type="similarity">
    <text evidence="1 3">Belongs to the UreD family.</text>
</comment>
<keyword evidence="2 3" id="KW-0143">Chaperone</keyword>
<protein>
    <recommendedName>
        <fullName evidence="3">Urease accessory protein UreD</fullName>
    </recommendedName>
</protein>
<dbReference type="HAMAP" id="MF_01384">
    <property type="entry name" value="UreD"/>
    <property type="match status" value="1"/>
</dbReference>
<sequence length="277" mass="29297">MPPDASPSRHQRADGAFELAFGPSPRGTALRHLFQQAPLRILFPDPEPGEPPTAAILNCAGGLAGGDALRQSVRLEAGARATVCTAAAEKVYRSLGPDSRIETTLSLGAGAWLEWLPQETILFDGARLARGMRTVLEPGARLLAAEMLVFGRAARGERMAAGMVFDRWRLHGPEGLLWADALDLPDPGRLASPFGFAGAEALATLLLAAPGVEAHRDLLRGMPALAPGAMTLPRPGLLLARWLGRATEVRRAAGAAIAALRAAALEQPARLPRLWTT</sequence>
<dbReference type="Pfam" id="PF01774">
    <property type="entry name" value="UreD"/>
    <property type="match status" value="1"/>
</dbReference>
<keyword evidence="3" id="KW-0963">Cytoplasm</keyword>
<dbReference type="InterPro" id="IPR002669">
    <property type="entry name" value="UreD"/>
</dbReference>
<organism evidence="4 5">
    <name type="scientific">Paeniroseomonas aquatica</name>
    <dbReference type="NCBI Taxonomy" id="373043"/>
    <lineage>
        <taxon>Bacteria</taxon>
        <taxon>Pseudomonadati</taxon>
        <taxon>Pseudomonadota</taxon>
        <taxon>Alphaproteobacteria</taxon>
        <taxon>Acetobacterales</taxon>
        <taxon>Acetobacteraceae</taxon>
        <taxon>Paeniroseomonas</taxon>
    </lineage>
</organism>
<keyword evidence="3" id="KW-0996">Nickel insertion</keyword>
<comment type="subunit">
    <text evidence="3">UreD, UreF and UreG form a complex that acts as a GTP-hydrolysis-dependent molecular chaperone, activating the urease apoprotein by helping to assemble the nickel containing metallocenter of UreC. The UreE protein probably delivers the nickel.</text>
</comment>
<comment type="function">
    <text evidence="3">Required for maturation of urease via the functional incorporation of the urease nickel metallocenter.</text>
</comment>
<dbReference type="Proteomes" id="UP001529369">
    <property type="component" value="Unassembled WGS sequence"/>
</dbReference>
<evidence type="ECO:0000313" key="4">
    <source>
        <dbReference type="EMBL" id="MDN3564573.1"/>
    </source>
</evidence>
<gene>
    <name evidence="3" type="primary">ureD</name>
    <name evidence="4" type="ORF">QWZ14_09375</name>
</gene>
<comment type="subcellular location">
    <subcellularLocation>
        <location evidence="3">Cytoplasm</location>
    </subcellularLocation>
</comment>
<dbReference type="EMBL" id="JAUFPN010000107">
    <property type="protein sequence ID" value="MDN3564573.1"/>
    <property type="molecule type" value="Genomic_DNA"/>
</dbReference>
<reference evidence="5" key="1">
    <citation type="journal article" date="2019" name="Int. J. Syst. Evol. Microbiol.">
        <title>The Global Catalogue of Microorganisms (GCM) 10K type strain sequencing project: providing services to taxonomists for standard genome sequencing and annotation.</title>
        <authorList>
            <consortium name="The Broad Institute Genomics Platform"/>
            <consortium name="The Broad Institute Genome Sequencing Center for Infectious Disease"/>
            <person name="Wu L."/>
            <person name="Ma J."/>
        </authorList>
    </citation>
    <scope>NUCLEOTIDE SEQUENCE [LARGE SCALE GENOMIC DNA]</scope>
    <source>
        <strain evidence="5">CECT 7131</strain>
    </source>
</reference>
<name>A0ABT8A4H1_9PROT</name>
<evidence type="ECO:0000313" key="5">
    <source>
        <dbReference type="Proteomes" id="UP001529369"/>
    </source>
</evidence>
<proteinExistence type="inferred from homology"/>
<dbReference type="RefSeq" id="WP_290316373.1">
    <property type="nucleotide sequence ID" value="NZ_JAUFPN010000107.1"/>
</dbReference>
<keyword evidence="5" id="KW-1185">Reference proteome</keyword>
<dbReference type="PANTHER" id="PTHR33643">
    <property type="entry name" value="UREASE ACCESSORY PROTEIN D"/>
    <property type="match status" value="1"/>
</dbReference>
<accession>A0ABT8A4H1</accession>
<evidence type="ECO:0000256" key="2">
    <source>
        <dbReference type="ARBA" id="ARBA00023186"/>
    </source>
</evidence>